<dbReference type="PANTHER" id="PTHR15032">
    <property type="entry name" value="N-ACYL-PHOSPHATIDYLETHANOLAMINE-HYDROLYZING PHOSPHOLIPASE D"/>
    <property type="match status" value="1"/>
</dbReference>
<dbReference type="GO" id="GO:0070292">
    <property type="term" value="P:N-acylphosphatidylethanolamine metabolic process"/>
    <property type="evidence" value="ECO:0007669"/>
    <property type="project" value="TreeGrafter"/>
</dbReference>
<dbReference type="GO" id="GO:0070290">
    <property type="term" value="F:N-acylphosphatidylethanolamine-specific phospholipase D activity"/>
    <property type="evidence" value="ECO:0007669"/>
    <property type="project" value="TreeGrafter"/>
</dbReference>
<sequence length="107" mass="12284">MKEEYGEINATWLGHACFLIDLPFIGSLGRDARVLFDRAFGDRCSPSQFLGPKRIYHGWMDSSFRLFVTTRIPKPHAHALDSSESRRVEIPGTSLTDKQWFQTPWPS</sequence>
<dbReference type="PANTHER" id="PTHR15032:SF4">
    <property type="entry name" value="N-ACYL-PHOSPHATIDYLETHANOLAMINE-HYDROLYZING PHOSPHOLIPASE D"/>
    <property type="match status" value="1"/>
</dbReference>
<dbReference type="Gene3D" id="3.60.15.10">
    <property type="entry name" value="Ribonuclease Z/Hydroxyacylglutathione hydrolase-like"/>
    <property type="match status" value="1"/>
</dbReference>
<dbReference type="EMBL" id="KZ293674">
    <property type="protein sequence ID" value="PBK88188.1"/>
    <property type="molecule type" value="Genomic_DNA"/>
</dbReference>
<dbReference type="GO" id="GO:0005737">
    <property type="term" value="C:cytoplasm"/>
    <property type="evidence" value="ECO:0007669"/>
    <property type="project" value="TreeGrafter"/>
</dbReference>
<protein>
    <submittedName>
        <fullName evidence="1">Uncharacterized protein</fullName>
    </submittedName>
</protein>
<dbReference type="InParanoid" id="A0A2H3DBE3"/>
<accession>A0A2H3DBE3</accession>
<gene>
    <name evidence="1" type="ORF">ARMGADRAFT_1084837</name>
</gene>
<dbReference type="Proteomes" id="UP000217790">
    <property type="component" value="Unassembled WGS sequence"/>
</dbReference>
<reference evidence="2" key="1">
    <citation type="journal article" date="2017" name="Nat. Ecol. Evol.">
        <title>Genome expansion and lineage-specific genetic innovations in the forest pathogenic fungi Armillaria.</title>
        <authorList>
            <person name="Sipos G."/>
            <person name="Prasanna A.N."/>
            <person name="Walter M.C."/>
            <person name="O'Connor E."/>
            <person name="Balint B."/>
            <person name="Krizsan K."/>
            <person name="Kiss B."/>
            <person name="Hess J."/>
            <person name="Varga T."/>
            <person name="Slot J."/>
            <person name="Riley R."/>
            <person name="Boka B."/>
            <person name="Rigling D."/>
            <person name="Barry K."/>
            <person name="Lee J."/>
            <person name="Mihaltcheva S."/>
            <person name="LaButti K."/>
            <person name="Lipzen A."/>
            <person name="Waldron R."/>
            <person name="Moloney N.M."/>
            <person name="Sperisen C."/>
            <person name="Kredics L."/>
            <person name="Vagvoelgyi C."/>
            <person name="Patrignani A."/>
            <person name="Fitzpatrick D."/>
            <person name="Nagy I."/>
            <person name="Doyle S."/>
            <person name="Anderson J.B."/>
            <person name="Grigoriev I.V."/>
            <person name="Gueldener U."/>
            <person name="Muensterkoetter M."/>
            <person name="Nagy L.G."/>
        </authorList>
    </citation>
    <scope>NUCLEOTIDE SEQUENCE [LARGE SCALE GENOMIC DNA]</scope>
    <source>
        <strain evidence="2">Ar21-2</strain>
    </source>
</reference>
<proteinExistence type="predicted"/>
<keyword evidence="2" id="KW-1185">Reference proteome</keyword>
<evidence type="ECO:0000313" key="1">
    <source>
        <dbReference type="EMBL" id="PBK88188.1"/>
    </source>
</evidence>
<organism evidence="1 2">
    <name type="scientific">Armillaria gallica</name>
    <name type="common">Bulbous honey fungus</name>
    <name type="synonym">Armillaria bulbosa</name>
    <dbReference type="NCBI Taxonomy" id="47427"/>
    <lineage>
        <taxon>Eukaryota</taxon>
        <taxon>Fungi</taxon>
        <taxon>Dikarya</taxon>
        <taxon>Basidiomycota</taxon>
        <taxon>Agaricomycotina</taxon>
        <taxon>Agaricomycetes</taxon>
        <taxon>Agaricomycetidae</taxon>
        <taxon>Agaricales</taxon>
        <taxon>Marasmiineae</taxon>
        <taxon>Physalacriaceae</taxon>
        <taxon>Armillaria</taxon>
    </lineage>
</organism>
<dbReference type="GO" id="GO:0070291">
    <property type="term" value="P:N-acylethanolamine metabolic process"/>
    <property type="evidence" value="ECO:0007669"/>
    <property type="project" value="TreeGrafter"/>
</dbReference>
<evidence type="ECO:0000313" key="2">
    <source>
        <dbReference type="Proteomes" id="UP000217790"/>
    </source>
</evidence>
<name>A0A2H3DBE3_ARMGA</name>
<dbReference type="InterPro" id="IPR036866">
    <property type="entry name" value="RibonucZ/Hydroxyglut_hydro"/>
</dbReference>
<dbReference type="OrthoDB" id="332863at2759"/>
<dbReference type="AlphaFoldDB" id="A0A2H3DBE3"/>